<organism evidence="3 4">
    <name type="scientific">Armadillidium vulgare iridescent virus</name>
    <dbReference type="NCBI Taxonomy" id="72201"/>
    <lineage>
        <taxon>Viruses</taxon>
        <taxon>Varidnaviria</taxon>
        <taxon>Bamfordvirae</taxon>
        <taxon>Nucleocytoviricota</taxon>
        <taxon>Megaviricetes</taxon>
        <taxon>Pimascovirales</taxon>
        <taxon>Pimascovirales incertae sedis</taxon>
        <taxon>Iridoviridae</taxon>
        <taxon>Betairidovirinae</taxon>
        <taxon>Iridovirus</taxon>
        <taxon>Iridovirus armadillidium1</taxon>
        <taxon>Invertebrate iridescent virus 31</taxon>
    </lineage>
</organism>
<dbReference type="KEGG" id="vg:19738606"/>
<proteinExistence type="predicted"/>
<dbReference type="GeneID" id="19738606"/>
<feature type="region of interest" description="Disordered" evidence="1">
    <location>
        <begin position="1"/>
        <end position="63"/>
    </location>
</feature>
<dbReference type="GO" id="GO:0003677">
    <property type="term" value="F:DNA binding"/>
    <property type="evidence" value="ECO:0007669"/>
    <property type="project" value="InterPro"/>
</dbReference>
<feature type="compositionally biased region" description="Acidic residues" evidence="1">
    <location>
        <begin position="11"/>
        <end position="59"/>
    </location>
</feature>
<dbReference type="SMART" id="SM00428">
    <property type="entry name" value="H3"/>
    <property type="match status" value="1"/>
</dbReference>
<name>A0A068QLN6_9VIRU</name>
<dbReference type="InterPro" id="IPR009072">
    <property type="entry name" value="Histone-fold"/>
</dbReference>
<dbReference type="Proteomes" id="UP000114278">
    <property type="component" value="Segment"/>
</dbReference>
<sequence>MEQTMNKLSLDDDEWEDEIEDEEEIKAEEENSEEESESDNEVEEVEEDEEEEEITDDCGEGSFIPKTPFKRLVKEIAQDFAVDLRFQKEAIDALQQVSEEYLIKLFHDANKCAEHAKRQTVTPDDIKLVRFLRQNKSMDFELS</sequence>
<dbReference type="GO" id="GO:0030527">
    <property type="term" value="F:structural constituent of chromatin"/>
    <property type="evidence" value="ECO:0007669"/>
    <property type="project" value="InterPro"/>
</dbReference>
<evidence type="ECO:0000259" key="2">
    <source>
        <dbReference type="Pfam" id="PF00125"/>
    </source>
</evidence>
<feature type="domain" description="Core Histone H2A/H2B/H3" evidence="2">
    <location>
        <begin position="62"/>
        <end position="130"/>
    </location>
</feature>
<evidence type="ECO:0000313" key="3">
    <source>
        <dbReference type="EMBL" id="CCV02394.1"/>
    </source>
</evidence>
<dbReference type="InterPro" id="IPR000164">
    <property type="entry name" value="Histone_H3/CENP-A"/>
</dbReference>
<dbReference type="PRINTS" id="PR00622">
    <property type="entry name" value="HISTONEH3"/>
</dbReference>
<keyword evidence="4" id="KW-1185">Reference proteome</keyword>
<dbReference type="OrthoDB" id="38803at10239"/>
<evidence type="ECO:0000313" key="4">
    <source>
        <dbReference type="Proteomes" id="UP000114278"/>
    </source>
</evidence>
<dbReference type="SUPFAM" id="SSF47113">
    <property type="entry name" value="Histone-fold"/>
    <property type="match status" value="1"/>
</dbReference>
<dbReference type="EMBL" id="HF920637">
    <property type="protein sequence ID" value="CCV02394.1"/>
    <property type="molecule type" value="Genomic_DNA"/>
</dbReference>
<dbReference type="PANTHER" id="PTHR11426">
    <property type="entry name" value="HISTONE H3"/>
    <property type="match status" value="1"/>
</dbReference>
<evidence type="ECO:0000256" key="1">
    <source>
        <dbReference type="SAM" id="MobiDB-lite"/>
    </source>
</evidence>
<dbReference type="RefSeq" id="YP_009046636.1">
    <property type="nucleotide sequence ID" value="NC_024451.1"/>
</dbReference>
<dbReference type="Pfam" id="PF00125">
    <property type="entry name" value="Histone"/>
    <property type="match status" value="1"/>
</dbReference>
<dbReference type="Gene3D" id="1.10.20.10">
    <property type="entry name" value="Histone, subunit A"/>
    <property type="match status" value="1"/>
</dbReference>
<protein>
    <submittedName>
        <fullName evidence="3">Histone H2A-like protein</fullName>
    </submittedName>
</protein>
<dbReference type="PROSITE" id="PS00959">
    <property type="entry name" value="HISTONE_H3_2"/>
    <property type="match status" value="1"/>
</dbReference>
<accession>A0A068QLN6</accession>
<dbReference type="GO" id="GO:0046982">
    <property type="term" value="F:protein heterodimerization activity"/>
    <property type="evidence" value="ECO:0007669"/>
    <property type="project" value="InterPro"/>
</dbReference>
<dbReference type="InterPro" id="IPR007125">
    <property type="entry name" value="H2A/H2B/H3"/>
</dbReference>
<reference evidence="3 4" key="1">
    <citation type="journal article" date="2014" name="J. Gen. Virol.">
        <title>Genome sequence of a crustacean iridovirus, IIV31, isolated from the pill bug, Armadillidium vulgare.</title>
        <authorList>
            <person name="Piegu B."/>
            <person name="Guizard S."/>
            <person name="Yeping T."/>
            <person name="Cruaud C."/>
            <person name="Asgari S."/>
            <person name="Bideshi D.K."/>
            <person name="Federici B.A."/>
            <person name="Bigot Y."/>
        </authorList>
    </citation>
    <scope>NUCLEOTIDE SEQUENCE [LARGE SCALE GENOMIC DNA]</scope>
</reference>
<gene>
    <name evidence="3" type="primary">022L</name>
    <name evidence="3" type="ORF">IIV31_022L</name>
</gene>